<dbReference type="GO" id="GO:0000160">
    <property type="term" value="P:phosphorelay signal transduction system"/>
    <property type="evidence" value="ECO:0007669"/>
    <property type="project" value="InterPro"/>
</dbReference>
<dbReference type="Proteomes" id="UP001142592">
    <property type="component" value="Unassembled WGS sequence"/>
</dbReference>
<dbReference type="SMART" id="SM00448">
    <property type="entry name" value="REC"/>
    <property type="match status" value="1"/>
</dbReference>
<evidence type="ECO:0000259" key="3">
    <source>
        <dbReference type="PROSITE" id="PS50110"/>
    </source>
</evidence>
<dbReference type="AlphaFoldDB" id="A0A9X3IBR3"/>
<reference evidence="4" key="1">
    <citation type="submission" date="2022-11" db="EMBL/GenBank/DDBJ databases">
        <authorList>
            <person name="Graham C."/>
            <person name="Newman J.D."/>
        </authorList>
    </citation>
    <scope>NUCLEOTIDE SEQUENCE</scope>
    <source>
        <strain evidence="4">DSM 19486</strain>
    </source>
</reference>
<dbReference type="PANTHER" id="PTHR44591:SF3">
    <property type="entry name" value="RESPONSE REGULATORY DOMAIN-CONTAINING PROTEIN"/>
    <property type="match status" value="1"/>
</dbReference>
<protein>
    <submittedName>
        <fullName evidence="4">Response regulator</fullName>
    </submittedName>
</protein>
<dbReference type="Gene3D" id="3.40.50.2300">
    <property type="match status" value="1"/>
</dbReference>
<feature type="modified residue" description="4-aspartylphosphate" evidence="2">
    <location>
        <position position="53"/>
    </location>
</feature>
<feature type="domain" description="Response regulatory" evidence="3">
    <location>
        <begin position="4"/>
        <end position="118"/>
    </location>
</feature>
<name>A0A9X3IBR3_9SPHI</name>
<organism evidence="4 5">
    <name type="scientific">Pedobacter agri</name>
    <dbReference type="NCBI Taxonomy" id="454586"/>
    <lineage>
        <taxon>Bacteria</taxon>
        <taxon>Pseudomonadati</taxon>
        <taxon>Bacteroidota</taxon>
        <taxon>Sphingobacteriia</taxon>
        <taxon>Sphingobacteriales</taxon>
        <taxon>Sphingobacteriaceae</taxon>
        <taxon>Pedobacter</taxon>
    </lineage>
</organism>
<dbReference type="InterPro" id="IPR001789">
    <property type="entry name" value="Sig_transdc_resp-reg_receiver"/>
</dbReference>
<proteinExistence type="predicted"/>
<dbReference type="PROSITE" id="PS50110">
    <property type="entry name" value="RESPONSE_REGULATORY"/>
    <property type="match status" value="1"/>
</dbReference>
<accession>A0A9X3IBR3</accession>
<evidence type="ECO:0000256" key="2">
    <source>
        <dbReference type="PROSITE-ProRule" id="PRU00169"/>
    </source>
</evidence>
<dbReference type="PANTHER" id="PTHR44591">
    <property type="entry name" value="STRESS RESPONSE REGULATOR PROTEIN 1"/>
    <property type="match status" value="1"/>
</dbReference>
<evidence type="ECO:0000313" key="4">
    <source>
        <dbReference type="EMBL" id="MCX3267344.1"/>
    </source>
</evidence>
<dbReference type="InterPro" id="IPR011006">
    <property type="entry name" value="CheY-like_superfamily"/>
</dbReference>
<sequence>MRKRVLILDDDDSNAEALALIMQEEGYEALSIISASDLLQTITDFNPHILLLDIQLGTYDGRILCRNLKQQAATKHLPIILISAMLSSQLTETNANEDGMINKPFEIDELISMVERLLKMP</sequence>
<gene>
    <name evidence="4" type="ORF">OQZ29_21455</name>
</gene>
<keyword evidence="5" id="KW-1185">Reference proteome</keyword>
<dbReference type="Pfam" id="PF00072">
    <property type="entry name" value="Response_reg"/>
    <property type="match status" value="1"/>
</dbReference>
<dbReference type="InterPro" id="IPR050595">
    <property type="entry name" value="Bact_response_regulator"/>
</dbReference>
<evidence type="ECO:0000313" key="5">
    <source>
        <dbReference type="Proteomes" id="UP001142592"/>
    </source>
</evidence>
<keyword evidence="1 2" id="KW-0597">Phosphoprotein</keyword>
<comment type="caution">
    <text evidence="4">The sequence shown here is derived from an EMBL/GenBank/DDBJ whole genome shotgun (WGS) entry which is preliminary data.</text>
</comment>
<dbReference type="EMBL" id="JAPJUH010000007">
    <property type="protein sequence ID" value="MCX3267344.1"/>
    <property type="molecule type" value="Genomic_DNA"/>
</dbReference>
<dbReference type="RefSeq" id="WP_010599680.1">
    <property type="nucleotide sequence ID" value="NZ_JAPJUH010000007.1"/>
</dbReference>
<evidence type="ECO:0000256" key="1">
    <source>
        <dbReference type="ARBA" id="ARBA00022553"/>
    </source>
</evidence>
<dbReference type="SUPFAM" id="SSF52172">
    <property type="entry name" value="CheY-like"/>
    <property type="match status" value="1"/>
</dbReference>